<dbReference type="InterPro" id="IPR029058">
    <property type="entry name" value="AB_hydrolase_fold"/>
</dbReference>
<proteinExistence type="inferred from homology"/>
<dbReference type="EMBL" id="LSBH01000005">
    <property type="protein sequence ID" value="OAQ78718.1"/>
    <property type="molecule type" value="Genomic_DNA"/>
</dbReference>
<feature type="signal peptide" evidence="6">
    <location>
        <begin position="1"/>
        <end position="19"/>
    </location>
</feature>
<keyword evidence="5" id="KW-0325">Glycoprotein</keyword>
<keyword evidence="6" id="KW-0732">Signal</keyword>
<keyword evidence="2 7" id="KW-0121">Carboxypeptidase</keyword>
<evidence type="ECO:0000313" key="7">
    <source>
        <dbReference type="EMBL" id="OAQ78718.1"/>
    </source>
</evidence>
<dbReference type="Proteomes" id="UP000078240">
    <property type="component" value="Unassembled WGS sequence"/>
</dbReference>
<dbReference type="PANTHER" id="PTHR11802:SF404">
    <property type="entry name" value="CARBOXYPEPTIDASE"/>
    <property type="match status" value="1"/>
</dbReference>
<dbReference type="AlphaFoldDB" id="A0A179GMK7"/>
<evidence type="ECO:0000256" key="1">
    <source>
        <dbReference type="ARBA" id="ARBA00009431"/>
    </source>
</evidence>
<name>A0A179GMK7_PURLI</name>
<gene>
    <name evidence="7" type="ORF">VFPBJ_06839</name>
</gene>
<evidence type="ECO:0000256" key="4">
    <source>
        <dbReference type="ARBA" id="ARBA00022801"/>
    </source>
</evidence>
<evidence type="ECO:0000256" key="5">
    <source>
        <dbReference type="ARBA" id="ARBA00023180"/>
    </source>
</evidence>
<evidence type="ECO:0000256" key="2">
    <source>
        <dbReference type="ARBA" id="ARBA00022645"/>
    </source>
</evidence>
<accession>A0A179GMK7</accession>
<dbReference type="InterPro" id="IPR001563">
    <property type="entry name" value="Peptidase_S10"/>
</dbReference>
<organism evidence="7 8">
    <name type="scientific">Purpureocillium lilacinum</name>
    <name type="common">Paecilomyces lilacinus</name>
    <dbReference type="NCBI Taxonomy" id="33203"/>
    <lineage>
        <taxon>Eukaryota</taxon>
        <taxon>Fungi</taxon>
        <taxon>Dikarya</taxon>
        <taxon>Ascomycota</taxon>
        <taxon>Pezizomycotina</taxon>
        <taxon>Sordariomycetes</taxon>
        <taxon>Hypocreomycetidae</taxon>
        <taxon>Hypocreales</taxon>
        <taxon>Ophiocordycipitaceae</taxon>
        <taxon>Purpureocillium</taxon>
    </lineage>
</organism>
<dbReference type="Pfam" id="PF00450">
    <property type="entry name" value="Peptidase_S10"/>
    <property type="match status" value="1"/>
</dbReference>
<dbReference type="PANTHER" id="PTHR11802">
    <property type="entry name" value="SERINE PROTEASE FAMILY S10 SERINE CARBOXYPEPTIDASE"/>
    <property type="match status" value="1"/>
</dbReference>
<keyword evidence="3" id="KW-0645">Protease</keyword>
<keyword evidence="4" id="KW-0378">Hydrolase</keyword>
<comment type="caution">
    <text evidence="7">The sequence shown here is derived from an EMBL/GenBank/DDBJ whole genome shotgun (WGS) entry which is preliminary data.</text>
</comment>
<evidence type="ECO:0000256" key="3">
    <source>
        <dbReference type="ARBA" id="ARBA00022670"/>
    </source>
</evidence>
<protein>
    <submittedName>
        <fullName evidence="7">Carboxypeptidase S1</fullName>
    </submittedName>
</protein>
<evidence type="ECO:0000256" key="6">
    <source>
        <dbReference type="SAM" id="SignalP"/>
    </source>
</evidence>
<feature type="chain" id="PRO_5043137011" evidence="6">
    <location>
        <begin position="20"/>
        <end position="668"/>
    </location>
</feature>
<dbReference type="PRINTS" id="PR00724">
    <property type="entry name" value="CRBOXYPTASEC"/>
</dbReference>
<dbReference type="GO" id="GO:0004185">
    <property type="term" value="F:serine-type carboxypeptidase activity"/>
    <property type="evidence" value="ECO:0007669"/>
    <property type="project" value="InterPro"/>
</dbReference>
<evidence type="ECO:0000313" key="8">
    <source>
        <dbReference type="Proteomes" id="UP000078240"/>
    </source>
</evidence>
<dbReference type="SUPFAM" id="SSF53474">
    <property type="entry name" value="alpha/beta-Hydrolases"/>
    <property type="match status" value="1"/>
</dbReference>
<dbReference type="GO" id="GO:0000324">
    <property type="term" value="C:fungal-type vacuole"/>
    <property type="evidence" value="ECO:0007669"/>
    <property type="project" value="TreeGrafter"/>
</dbReference>
<dbReference type="Gene3D" id="3.40.50.1820">
    <property type="entry name" value="alpha/beta hydrolase"/>
    <property type="match status" value="1"/>
</dbReference>
<dbReference type="GO" id="GO:0006508">
    <property type="term" value="P:proteolysis"/>
    <property type="evidence" value="ECO:0007669"/>
    <property type="project" value="UniProtKB-KW"/>
</dbReference>
<reference evidence="7 8" key="1">
    <citation type="submission" date="2016-01" db="EMBL/GenBank/DDBJ databases">
        <title>Biosynthesis of antibiotic leucinostatins and their inhibition on Phytophthora in bio-control Purpureocillium lilacinum.</title>
        <authorList>
            <person name="Wang G."/>
            <person name="Liu Z."/>
            <person name="Lin R."/>
            <person name="Li E."/>
            <person name="Mao Z."/>
            <person name="Ling J."/>
            <person name="Yin W."/>
            <person name="Xie B."/>
        </authorList>
    </citation>
    <scope>NUCLEOTIDE SEQUENCE [LARGE SCALE GENOMIC DNA]</scope>
    <source>
        <strain evidence="7">PLBJ-1</strain>
    </source>
</reference>
<sequence>MRLTTAIALLATFTSDGAAQFVSQDARTQNLTVVRSPGNTNVTVSYKQPNGVCKTAFDRQKQYTGWVNVPGDYPTNLFFWFVEARNPTENLTVWLNGGPGSSSMYGFFTGNGPCAVIEKGLNKYDTVAREWGWDRASNMLFIDQPNQVGLSYDKPTNGTISMLNGSIAEPPVPQHDSPPDWDLVNGTFSTNNANSTVNTTQVAAMATWHVLQGFLNTFPRNRTRSSGSVSVSLFAESYGGTYGPIFAETWEAQNQKRLMGTLSRNSTLEVRLKSLGIVNGCIDRVIEAPMYINFANNNTYGVKAYTDQQAKFYLDKFAGPGGCKELGAQCQVAAAGQDPTGAGDQEIVNDLCSRAAEACTEFENLFFDSDRGAYDLAAPSADPFPPMYFVDYLNQESVQRAIGSPINYTSASDSVFKNFGRTGDVARGGNIGRLAKLVQDGVRVGLIYGDRDYICNWFGGEAVSLSIAQQAGGEYATKFPAAGYAPIIVNDSYVGGEVRQFGNLSFSRVYQAGHAVAAYQPETAFQVFARILLGTSVSTGKDINLSTYNTTGPLNSTKTEKLPDKSKPTCFVRSFESTCDKDAQNLAVSGNGVVINGILYSKSEDWPLATQTPTSTTKSSASETMTGVFTATKTPTPTNAAGALFSSNFPVWEICASLLALHAFLGLI</sequence>
<comment type="similarity">
    <text evidence="1">Belongs to the peptidase S10 family.</text>
</comment>